<dbReference type="EMBL" id="CABITT030000007">
    <property type="protein sequence ID" value="VVB11825.1"/>
    <property type="molecule type" value="Genomic_DNA"/>
</dbReference>
<dbReference type="GO" id="GO:0016020">
    <property type="term" value="C:membrane"/>
    <property type="evidence" value="ECO:0007669"/>
    <property type="project" value="InterPro"/>
</dbReference>
<dbReference type="PANTHER" id="PTHR10791">
    <property type="entry name" value="RAG1-ACTIVATING PROTEIN 1"/>
    <property type="match status" value="1"/>
</dbReference>
<keyword evidence="7 9" id="KW-1133">Transmembrane helix</keyword>
<evidence type="ECO:0008006" key="12">
    <source>
        <dbReference type="Google" id="ProtNLM"/>
    </source>
</evidence>
<evidence type="ECO:0000256" key="3">
    <source>
        <dbReference type="ARBA" id="ARBA00022448"/>
    </source>
</evidence>
<dbReference type="GO" id="GO:0012505">
    <property type="term" value="C:endomembrane system"/>
    <property type="evidence" value="ECO:0007669"/>
    <property type="project" value="UniProtKB-SubCell"/>
</dbReference>
<keyword evidence="4" id="KW-0762">Sugar transport</keyword>
<dbReference type="InterPro" id="IPR004316">
    <property type="entry name" value="SWEET_rpt"/>
</dbReference>
<evidence type="ECO:0000256" key="5">
    <source>
        <dbReference type="ARBA" id="ARBA00022692"/>
    </source>
</evidence>
<keyword evidence="3" id="KW-0813">Transport</keyword>
<protein>
    <recommendedName>
        <fullName evidence="12">Bidirectional sugar transporter SWEET</fullName>
    </recommendedName>
</protein>
<keyword evidence="5 9" id="KW-0812">Transmembrane</keyword>
<keyword evidence="11" id="KW-1185">Reference proteome</keyword>
<accession>A0A565CDV8</accession>
<feature type="transmembrane region" description="Helical" evidence="9">
    <location>
        <begin position="174"/>
        <end position="193"/>
    </location>
</feature>
<evidence type="ECO:0000256" key="2">
    <source>
        <dbReference type="ARBA" id="ARBA00007809"/>
    </source>
</evidence>
<evidence type="ECO:0000256" key="6">
    <source>
        <dbReference type="ARBA" id="ARBA00022737"/>
    </source>
</evidence>
<dbReference type="InterPro" id="IPR047664">
    <property type="entry name" value="SWEET"/>
</dbReference>
<dbReference type="AlphaFoldDB" id="A0A565CDV8"/>
<evidence type="ECO:0000256" key="7">
    <source>
        <dbReference type="ARBA" id="ARBA00022989"/>
    </source>
</evidence>
<name>A0A565CDV8_9BRAS</name>
<gene>
    <name evidence="10" type="ORF">ANE_LOCUS22269</name>
</gene>
<organism evidence="10 11">
    <name type="scientific">Arabis nemorensis</name>
    <dbReference type="NCBI Taxonomy" id="586526"/>
    <lineage>
        <taxon>Eukaryota</taxon>
        <taxon>Viridiplantae</taxon>
        <taxon>Streptophyta</taxon>
        <taxon>Embryophyta</taxon>
        <taxon>Tracheophyta</taxon>
        <taxon>Spermatophyta</taxon>
        <taxon>Magnoliopsida</taxon>
        <taxon>eudicotyledons</taxon>
        <taxon>Gunneridae</taxon>
        <taxon>Pentapetalae</taxon>
        <taxon>rosids</taxon>
        <taxon>malvids</taxon>
        <taxon>Brassicales</taxon>
        <taxon>Brassicaceae</taxon>
        <taxon>Arabideae</taxon>
        <taxon>Arabis</taxon>
    </lineage>
</organism>
<evidence type="ECO:0000256" key="1">
    <source>
        <dbReference type="ARBA" id="ARBA00004127"/>
    </source>
</evidence>
<feature type="transmembrane region" description="Helical" evidence="9">
    <location>
        <begin position="50"/>
        <end position="72"/>
    </location>
</feature>
<comment type="similarity">
    <text evidence="2">Belongs to the SWEET sugar transporter family.</text>
</comment>
<reference evidence="10" key="1">
    <citation type="submission" date="2019-07" db="EMBL/GenBank/DDBJ databases">
        <authorList>
            <person name="Dittberner H."/>
        </authorList>
    </citation>
    <scope>NUCLEOTIDE SEQUENCE [LARGE SCALE GENOMIC DNA]</scope>
</reference>
<dbReference type="PANTHER" id="PTHR10791:SF236">
    <property type="entry name" value="BIDIRECTIONAL SUGAR TRANSPORTER SWEET8"/>
    <property type="match status" value="1"/>
</dbReference>
<feature type="transmembrane region" description="Helical" evidence="9">
    <location>
        <begin position="149"/>
        <end position="168"/>
    </location>
</feature>
<dbReference type="Pfam" id="PF03083">
    <property type="entry name" value="MtN3_slv"/>
    <property type="match status" value="1"/>
</dbReference>
<sequence>MSMGCYYHLSQRSTNDKSVEKDKLDYWIESFRHYMLCVFYGLPLVHKDGILLSTVSVFILLTKAIYLTTLFISCRDKRYIVLKLVGVITFMVAIVLLTLFAIQSSSAKQTFVGVICVVSYFICSVRVPLSSIKTVVETKSVEHIPLRLYSLNFIGAVIWTAYSLTYIFDLYALIASGLGTLLCGSQLIAYAIYNRSTPKVKTE</sequence>
<comment type="caution">
    <text evidence="10">The sequence shown here is derived from an EMBL/GenBank/DDBJ whole genome shotgun (WGS) entry which is preliminary data.</text>
</comment>
<evidence type="ECO:0000313" key="10">
    <source>
        <dbReference type="EMBL" id="VVB11825.1"/>
    </source>
</evidence>
<evidence type="ECO:0000256" key="9">
    <source>
        <dbReference type="SAM" id="Phobius"/>
    </source>
</evidence>
<proteinExistence type="inferred from homology"/>
<dbReference type="Proteomes" id="UP000489600">
    <property type="component" value="Unassembled WGS sequence"/>
</dbReference>
<evidence type="ECO:0000256" key="8">
    <source>
        <dbReference type="ARBA" id="ARBA00023136"/>
    </source>
</evidence>
<keyword evidence="8 9" id="KW-0472">Membrane</keyword>
<feature type="transmembrane region" description="Helical" evidence="9">
    <location>
        <begin position="110"/>
        <end position="129"/>
    </location>
</feature>
<evidence type="ECO:0000256" key="4">
    <source>
        <dbReference type="ARBA" id="ARBA00022597"/>
    </source>
</evidence>
<comment type="subcellular location">
    <subcellularLocation>
        <location evidence="1">Endomembrane system</location>
        <topology evidence="1">Multi-pass membrane protein</topology>
    </subcellularLocation>
</comment>
<evidence type="ECO:0000313" key="11">
    <source>
        <dbReference type="Proteomes" id="UP000489600"/>
    </source>
</evidence>
<dbReference type="Gene3D" id="1.20.1280.290">
    <property type="match status" value="1"/>
</dbReference>
<dbReference type="GO" id="GO:0051119">
    <property type="term" value="F:sugar transmembrane transporter activity"/>
    <property type="evidence" value="ECO:0007669"/>
    <property type="project" value="InterPro"/>
</dbReference>
<keyword evidence="6" id="KW-0677">Repeat</keyword>
<dbReference type="OrthoDB" id="409725at2759"/>
<feature type="transmembrane region" description="Helical" evidence="9">
    <location>
        <begin position="84"/>
        <end position="104"/>
    </location>
</feature>